<name>A0ABW5BI73_9PROT</name>
<keyword evidence="2 5" id="KW-0812">Transmembrane</keyword>
<accession>A0ABW5BI73</accession>
<feature type="transmembrane region" description="Helical" evidence="5">
    <location>
        <begin position="86"/>
        <end position="116"/>
    </location>
</feature>
<dbReference type="InterPro" id="IPR007318">
    <property type="entry name" value="Phopholipid_MeTrfase"/>
</dbReference>
<sequence length="148" mass="16907">MKKLLPPILFALIVCVMAVICWGTGSPHNVARNYNLFAIPLVLTGLFLAMTGSRLFRQKGTNIMTFDEPDVLVIEGVFRWSRNPMYLGFVIALFGIAIVMGAAYSSLLLAALFLLITDRWYIRFEEQVMRRKFGADYDAYCSQVRRWI</sequence>
<keyword evidence="7" id="KW-1185">Reference proteome</keyword>
<evidence type="ECO:0000256" key="3">
    <source>
        <dbReference type="ARBA" id="ARBA00022989"/>
    </source>
</evidence>
<dbReference type="GO" id="GO:0004671">
    <property type="term" value="F:protein C-terminal S-isoprenylcysteine carboxyl O-methyltransferase activity"/>
    <property type="evidence" value="ECO:0007669"/>
    <property type="project" value="UniProtKB-EC"/>
</dbReference>
<dbReference type="GO" id="GO:0032259">
    <property type="term" value="P:methylation"/>
    <property type="evidence" value="ECO:0007669"/>
    <property type="project" value="UniProtKB-KW"/>
</dbReference>
<organism evidence="6 7">
    <name type="scientific">Kiloniella antarctica</name>
    <dbReference type="NCBI Taxonomy" id="1550907"/>
    <lineage>
        <taxon>Bacteria</taxon>
        <taxon>Pseudomonadati</taxon>
        <taxon>Pseudomonadota</taxon>
        <taxon>Alphaproteobacteria</taxon>
        <taxon>Rhodospirillales</taxon>
        <taxon>Kiloniellaceae</taxon>
        <taxon>Kiloniella</taxon>
    </lineage>
</organism>
<dbReference type="EC" id="2.1.1.100" evidence="6"/>
<evidence type="ECO:0000256" key="2">
    <source>
        <dbReference type="ARBA" id="ARBA00022692"/>
    </source>
</evidence>
<evidence type="ECO:0000256" key="1">
    <source>
        <dbReference type="ARBA" id="ARBA00004127"/>
    </source>
</evidence>
<evidence type="ECO:0000256" key="5">
    <source>
        <dbReference type="SAM" id="Phobius"/>
    </source>
</evidence>
<feature type="transmembrane region" description="Helical" evidence="5">
    <location>
        <begin position="34"/>
        <end position="56"/>
    </location>
</feature>
<dbReference type="Proteomes" id="UP001597294">
    <property type="component" value="Unassembled WGS sequence"/>
</dbReference>
<dbReference type="Gene3D" id="1.20.120.1630">
    <property type="match status" value="1"/>
</dbReference>
<keyword evidence="6" id="KW-0489">Methyltransferase</keyword>
<proteinExistence type="predicted"/>
<dbReference type="EMBL" id="JBHUII010000004">
    <property type="protein sequence ID" value="MFD2205822.1"/>
    <property type="molecule type" value="Genomic_DNA"/>
</dbReference>
<dbReference type="PANTHER" id="PTHR12714">
    <property type="entry name" value="PROTEIN-S ISOPRENYLCYSTEINE O-METHYLTRANSFERASE"/>
    <property type="match status" value="1"/>
</dbReference>
<keyword evidence="4 5" id="KW-0472">Membrane</keyword>
<evidence type="ECO:0000256" key="4">
    <source>
        <dbReference type="ARBA" id="ARBA00023136"/>
    </source>
</evidence>
<keyword evidence="6" id="KW-0808">Transferase</keyword>
<keyword evidence="3 5" id="KW-1133">Transmembrane helix</keyword>
<evidence type="ECO:0000313" key="6">
    <source>
        <dbReference type="EMBL" id="MFD2205822.1"/>
    </source>
</evidence>
<protein>
    <submittedName>
        <fullName evidence="6">Methyltransferase family protein</fullName>
        <ecNumber evidence="6">2.1.1.100</ecNumber>
        <ecNumber evidence="6">2.1.1.334</ecNumber>
    </submittedName>
</protein>
<comment type="caution">
    <text evidence="6">The sequence shown here is derived from an EMBL/GenBank/DDBJ whole genome shotgun (WGS) entry which is preliminary data.</text>
</comment>
<dbReference type="EC" id="2.1.1.334" evidence="6"/>
<evidence type="ECO:0000313" key="7">
    <source>
        <dbReference type="Proteomes" id="UP001597294"/>
    </source>
</evidence>
<dbReference type="Pfam" id="PF04191">
    <property type="entry name" value="PEMT"/>
    <property type="match status" value="1"/>
</dbReference>
<dbReference type="PANTHER" id="PTHR12714:SF11">
    <property type="entry name" value="PROTEIN C-TERMINAL S-ISOPRENYLCYSTEINE CARBOXYL O-METHYLTRANSFERASE"/>
    <property type="match status" value="1"/>
</dbReference>
<reference evidence="7" key="1">
    <citation type="journal article" date="2019" name="Int. J. Syst. Evol. Microbiol.">
        <title>The Global Catalogue of Microorganisms (GCM) 10K type strain sequencing project: providing services to taxonomists for standard genome sequencing and annotation.</title>
        <authorList>
            <consortium name="The Broad Institute Genomics Platform"/>
            <consortium name="The Broad Institute Genome Sequencing Center for Infectious Disease"/>
            <person name="Wu L."/>
            <person name="Ma J."/>
        </authorList>
    </citation>
    <scope>NUCLEOTIDE SEQUENCE [LARGE SCALE GENOMIC DNA]</scope>
    <source>
        <strain evidence="7">CGMCC 4.7192</strain>
    </source>
</reference>
<gene>
    <name evidence="6" type="ORF">ACFSKO_09380</name>
</gene>
<dbReference type="RefSeq" id="WP_380250804.1">
    <property type="nucleotide sequence ID" value="NZ_JBHUII010000004.1"/>
</dbReference>
<comment type="subcellular location">
    <subcellularLocation>
        <location evidence="1">Endomembrane system</location>
        <topology evidence="1">Multi-pass membrane protein</topology>
    </subcellularLocation>
</comment>